<proteinExistence type="predicted"/>
<accession>A0ABS7ZVR9</accession>
<sequence length="222" mass="25108">MASLYLLRRQPLREHEWLLDIFSQQHGRLSVVAGRSNQIPDLLQCCDGDWVSAEDWPRIRGLRPAQASSLKGPALYCALYITELLTRLLPRGEALPDVFLAYQETLQALAVSQLPDPWLRLFEVRLLSALGYGFSWQQDAQGQPLQADSRYLFVPREGFAISERGIKGADLIAFARTERDNPAAWVTAKQVLRIAIDDLLERPLTSRELFMPIPAGKVKEPK</sequence>
<dbReference type="SUPFAM" id="SSF57863">
    <property type="entry name" value="ArfGap/RecO-like zinc finger"/>
    <property type="match status" value="1"/>
</dbReference>
<dbReference type="InterPro" id="IPR037278">
    <property type="entry name" value="ARFGAP/RecO"/>
</dbReference>
<reference evidence="1 2" key="1">
    <citation type="submission" date="2020-12" db="EMBL/GenBank/DDBJ databases">
        <title>Novel Thalassolituus-related marine hydrocarbonoclastic bacteria mediated algae-derived hydrocarbons mineralization in twilight zone of the northern South China Sea.</title>
        <authorList>
            <person name="Dong C."/>
        </authorList>
    </citation>
    <scope>NUCLEOTIDE SEQUENCE [LARGE SCALE GENOMIC DNA]</scope>
    <source>
        <strain evidence="1 2">IMCC1826</strain>
    </source>
</reference>
<gene>
    <name evidence="1" type="ORF">I9W95_13785</name>
</gene>
<dbReference type="PANTHER" id="PTHR33991:SF1">
    <property type="entry name" value="DNA REPAIR PROTEIN RECO"/>
    <property type="match status" value="1"/>
</dbReference>
<dbReference type="EMBL" id="JAEDAH010000088">
    <property type="protein sequence ID" value="MCA6064680.1"/>
    <property type="molecule type" value="Genomic_DNA"/>
</dbReference>
<dbReference type="PANTHER" id="PTHR33991">
    <property type="entry name" value="DNA REPAIR PROTEIN RECO"/>
    <property type="match status" value="1"/>
</dbReference>
<keyword evidence="2" id="KW-1185">Reference proteome</keyword>
<dbReference type="Pfam" id="PF02565">
    <property type="entry name" value="RecO_C"/>
    <property type="match status" value="1"/>
</dbReference>
<evidence type="ECO:0000313" key="1">
    <source>
        <dbReference type="EMBL" id="MCA6064680.1"/>
    </source>
</evidence>
<dbReference type="Gene3D" id="1.20.1440.120">
    <property type="entry name" value="Recombination protein O, C-terminal domain"/>
    <property type="match status" value="1"/>
</dbReference>
<dbReference type="InterPro" id="IPR042242">
    <property type="entry name" value="RecO_C"/>
</dbReference>
<dbReference type="Proteomes" id="UP000714380">
    <property type="component" value="Unassembled WGS sequence"/>
</dbReference>
<protein>
    <submittedName>
        <fullName evidence="1">DNA repair protein RecO C-terminal domain-containing protein</fullName>
    </submittedName>
</protein>
<evidence type="ECO:0000313" key="2">
    <source>
        <dbReference type="Proteomes" id="UP000714380"/>
    </source>
</evidence>
<dbReference type="RefSeq" id="WP_225675889.1">
    <property type="nucleotide sequence ID" value="NZ_JAEDAH010000088.1"/>
</dbReference>
<name>A0ABS7ZVR9_9GAMM</name>
<dbReference type="InterPro" id="IPR003717">
    <property type="entry name" value="RecO"/>
</dbReference>
<organism evidence="1 2">
    <name type="scientific">Thalassolituus marinus</name>
    <dbReference type="NCBI Taxonomy" id="671053"/>
    <lineage>
        <taxon>Bacteria</taxon>
        <taxon>Pseudomonadati</taxon>
        <taxon>Pseudomonadota</taxon>
        <taxon>Gammaproteobacteria</taxon>
        <taxon>Oceanospirillales</taxon>
        <taxon>Oceanospirillaceae</taxon>
        <taxon>Thalassolituus</taxon>
    </lineage>
</organism>
<comment type="caution">
    <text evidence="1">The sequence shown here is derived from an EMBL/GenBank/DDBJ whole genome shotgun (WGS) entry which is preliminary data.</text>
</comment>